<dbReference type="Gene3D" id="3.40.50.720">
    <property type="entry name" value="NAD(P)-binding Rossmann-like Domain"/>
    <property type="match status" value="1"/>
</dbReference>
<dbReference type="PROSITE" id="PS00721">
    <property type="entry name" value="FTHFS_1"/>
    <property type="match status" value="1"/>
</dbReference>
<dbReference type="FunFam" id="3.40.50.300:FF:000556">
    <property type="entry name" value="Methylenetetrahydrofolate dehydrogenase (NADP+ dependent) 1 like"/>
    <property type="match status" value="1"/>
</dbReference>
<dbReference type="Pfam" id="PF00763">
    <property type="entry name" value="THF_DHG_CYH"/>
    <property type="match status" value="1"/>
</dbReference>
<evidence type="ECO:0000313" key="12">
    <source>
        <dbReference type="EMBL" id="KAG7316329.1"/>
    </source>
</evidence>
<evidence type="ECO:0000256" key="4">
    <source>
        <dbReference type="ARBA" id="ARBA00011738"/>
    </source>
</evidence>
<dbReference type="InterPro" id="IPR046346">
    <property type="entry name" value="Aminoacid_DH-like_N_sf"/>
</dbReference>
<accession>A0A9D3N5I7</accession>
<dbReference type="GO" id="GO:0004477">
    <property type="term" value="F:methenyltetrahydrofolate cyclohydrolase activity"/>
    <property type="evidence" value="ECO:0007669"/>
    <property type="project" value="UniProtKB-ARBA"/>
</dbReference>
<comment type="subunit">
    <text evidence="4">Homodimer.</text>
</comment>
<feature type="region of interest" description="Disordered" evidence="10">
    <location>
        <begin position="46"/>
        <end position="73"/>
    </location>
</feature>
<dbReference type="PANTHER" id="PTHR48099:SF12">
    <property type="entry name" value="MONOFUNCTIONAL C1-TETRAHYDROFOLATE SYNTHASE, MITOCHONDRIAL"/>
    <property type="match status" value="1"/>
</dbReference>
<dbReference type="EC" id="6.3.4.3" evidence="5"/>
<dbReference type="PROSITE" id="PS00722">
    <property type="entry name" value="FTHFS_2"/>
    <property type="match status" value="1"/>
</dbReference>
<evidence type="ECO:0000256" key="1">
    <source>
        <dbReference type="ARBA" id="ARBA00004777"/>
    </source>
</evidence>
<dbReference type="GO" id="GO:0046394">
    <property type="term" value="P:carboxylic acid biosynthetic process"/>
    <property type="evidence" value="ECO:0007669"/>
    <property type="project" value="UniProtKB-ARBA"/>
</dbReference>
<comment type="similarity">
    <text evidence="2">In the N-terminal section; belongs to the tetrahydrofolate dehydrogenase/cyclohydrolase family.</text>
</comment>
<dbReference type="CDD" id="cd00477">
    <property type="entry name" value="FTHFS"/>
    <property type="match status" value="1"/>
</dbReference>
<keyword evidence="7" id="KW-0436">Ligase</keyword>
<dbReference type="PRINTS" id="PR00085">
    <property type="entry name" value="THFDHDRGNASE"/>
</dbReference>
<dbReference type="InterPro" id="IPR036291">
    <property type="entry name" value="NAD(P)-bd_dom_sf"/>
</dbReference>
<sequence length="1241" mass="133441">MKLSPVFRHACSRAVSLKGTSRPWKSSVPWNRTGFLVPVRRAASSSIGGTGASELTPALSFQNSPREQTGGGSELENIVRDIIQRSREELAAVVKTHPGIKPTLAIIQAGEDDALLDINKKMAGKVGLNVMQICLPSRCTQEEVIEEVLRLNEDPNVHGVFLCLPPSFLSRSLINSIRPEKDTDGVSDLNLGRLVSGALSEGFLSPVTGAVMELLARHAAPLAGKKAVLLGLDGSLNVMLQCLLQNQGVEVQTSCWSSERLHMQVKQADVVVLMEDEHTTRLPHSCFKPGVTLINCSPPLIPAFSTHEKNPEPESWPDVGPVSAALRMQNVVRSSRKWVEGQQYQPWKLRPLKLQPLCPVPSDIEISRAQTPKPIVQLAQEIGLLPEELEAYGRSKAKVQLSVLKRLQQQPNGKYILVAGITPTPLGEGKSTVTIGLVQALSAHLGLNSFACLRQPSQGPTFGVKGGAAGGGYAQVIPMEEFNLHLTGDIHAITAANNLVAAAVDARILHEATQSDKALYNRLVPSVNGVRRFSAIQLGRLRRLGIDKSDPGALTPEEIHAFVRLDLDPAKVTWQRVVDTNDRFLRKITVGLANTEKGHSRQTQFDIAVASEIMAILALTDGLADMKERLGRMVVGSSRSGQPVTADDLGVTGALAVLMKDAIKPTLMQTLEGTPVFVHAGPFANIAHGNSSVLADQLALKLVGEDGYVVTEAGFGADIGMEKFFNIKCRASGLKPDVVVLVATIRALKMHGGGPNVTAGVPLPKEYTDENLKLVSEGCSNLKKQIQIAGLFGVPVVVALNVFRTDTEAEIELVCRTAQASGASAAVPCHHWGRGGRGAMELAHAVKEAAAEQKSHFHFLYSLQTPIVEKIRTIAQQVYGAEDIELSPEARAKIDEYTRQGFDALPVCMAKTHLSLSHMPEKKGVPTGFILPIRDVRASIGAGFIYPLVGTMSTMPDIRALLTAPSNAPHPPTHRFMLLVPETWRRRTLPLGPNAPSAAADHRPSCHYTNSTFFLSHFTPLYFVQSSSHCSLDNIIVTAVIIISLQSSSHCSLDNIISLQSSSHCSLDNIAVTLDNIISLQSSHCSLDNVITSLQSSSHCSLDNIISLQSSSHCSLNNVITSLQSSHCSLNNVITSLQSSSHCSLDNVTAVIISLQSSSHCSLNNVITSLQSSHCSLNNVITSLQSSHCSLDNVITSLQSSSHCSLNNVITSLQSSSHCSLDNISLQSSSHCSLDNISLQS</sequence>
<evidence type="ECO:0000259" key="11">
    <source>
        <dbReference type="Pfam" id="PF00763"/>
    </source>
</evidence>
<dbReference type="SUPFAM" id="SSF51735">
    <property type="entry name" value="NAD(P)-binding Rossmann-fold domains"/>
    <property type="match status" value="1"/>
</dbReference>
<proteinExistence type="inferred from homology"/>
<keyword evidence="6" id="KW-0554">One-carbon metabolism</keyword>
<dbReference type="FunFam" id="1.10.8.770:FF:000001">
    <property type="entry name" value="Methylenetetrahydrofolate dehydrogenase (NADP+ dependent) 1 like"/>
    <property type="match status" value="1"/>
</dbReference>
<dbReference type="GO" id="GO:0005829">
    <property type="term" value="C:cytosol"/>
    <property type="evidence" value="ECO:0007669"/>
    <property type="project" value="TreeGrafter"/>
</dbReference>
<dbReference type="Pfam" id="PF01268">
    <property type="entry name" value="FTHFS"/>
    <property type="match status" value="1"/>
</dbReference>
<dbReference type="GO" id="GO:0005524">
    <property type="term" value="F:ATP binding"/>
    <property type="evidence" value="ECO:0007669"/>
    <property type="project" value="UniProtKB-KW"/>
</dbReference>
<keyword evidence="13" id="KW-1185">Reference proteome</keyword>
<keyword evidence="9" id="KW-0067">ATP-binding</keyword>
<dbReference type="GO" id="GO:0004488">
    <property type="term" value="F:methylenetetrahydrofolate dehydrogenase (NADP+) activity"/>
    <property type="evidence" value="ECO:0007669"/>
    <property type="project" value="InterPro"/>
</dbReference>
<evidence type="ECO:0000256" key="5">
    <source>
        <dbReference type="ARBA" id="ARBA00012295"/>
    </source>
</evidence>
<dbReference type="InterPro" id="IPR000559">
    <property type="entry name" value="Formate_THF_ligase"/>
</dbReference>
<dbReference type="SUPFAM" id="SSF52540">
    <property type="entry name" value="P-loop containing nucleoside triphosphate hydrolases"/>
    <property type="match status" value="1"/>
</dbReference>
<evidence type="ECO:0000256" key="8">
    <source>
        <dbReference type="ARBA" id="ARBA00022741"/>
    </source>
</evidence>
<dbReference type="GO" id="GO:0004329">
    <property type="term" value="F:formate-tetrahydrofolate ligase activity"/>
    <property type="evidence" value="ECO:0007669"/>
    <property type="project" value="UniProtKB-EC"/>
</dbReference>
<dbReference type="PANTHER" id="PTHR48099">
    <property type="entry name" value="C-1-TETRAHYDROFOLATE SYNTHASE, CYTOPLASMIC-RELATED"/>
    <property type="match status" value="1"/>
</dbReference>
<dbReference type="SUPFAM" id="SSF53223">
    <property type="entry name" value="Aminoacid dehydrogenase-like, N-terminal domain"/>
    <property type="match status" value="1"/>
</dbReference>
<comment type="pathway">
    <text evidence="1">One-carbon metabolism; tetrahydrofolate interconversion.</text>
</comment>
<name>A0A9D3N5I7_9TELE</name>
<dbReference type="Gene3D" id="3.40.50.10860">
    <property type="entry name" value="Leucine Dehydrogenase, chain A, domain 1"/>
    <property type="match status" value="1"/>
</dbReference>
<comment type="caution">
    <text evidence="12">The sequence shown here is derived from an EMBL/GenBank/DDBJ whole genome shotgun (WGS) entry which is preliminary data.</text>
</comment>
<dbReference type="EMBL" id="JAHKSW010000025">
    <property type="protein sequence ID" value="KAG7316329.1"/>
    <property type="molecule type" value="Genomic_DNA"/>
</dbReference>
<dbReference type="InterPro" id="IPR020628">
    <property type="entry name" value="Formate_THF_ligase_CS"/>
</dbReference>
<dbReference type="OrthoDB" id="1845775at2759"/>
<comment type="similarity">
    <text evidence="3">In the C-terminal section; belongs to the formate--tetrahydrofolate ligase family.</text>
</comment>
<organism evidence="12 13">
    <name type="scientific">Hemibagrus wyckioides</name>
    <dbReference type="NCBI Taxonomy" id="337641"/>
    <lineage>
        <taxon>Eukaryota</taxon>
        <taxon>Metazoa</taxon>
        <taxon>Chordata</taxon>
        <taxon>Craniata</taxon>
        <taxon>Vertebrata</taxon>
        <taxon>Euteleostomi</taxon>
        <taxon>Actinopterygii</taxon>
        <taxon>Neopterygii</taxon>
        <taxon>Teleostei</taxon>
        <taxon>Ostariophysi</taxon>
        <taxon>Siluriformes</taxon>
        <taxon>Bagridae</taxon>
        <taxon>Hemibagrus</taxon>
    </lineage>
</organism>
<evidence type="ECO:0000256" key="3">
    <source>
        <dbReference type="ARBA" id="ARBA00006985"/>
    </source>
</evidence>
<dbReference type="Gene3D" id="3.40.50.300">
    <property type="entry name" value="P-loop containing nucleotide triphosphate hydrolases"/>
    <property type="match status" value="2"/>
</dbReference>
<dbReference type="Gene3D" id="1.10.8.770">
    <property type="match status" value="1"/>
</dbReference>
<dbReference type="InterPro" id="IPR020630">
    <property type="entry name" value="THF_DH/CycHdrlase_cat_dom"/>
</dbReference>
<evidence type="ECO:0000256" key="2">
    <source>
        <dbReference type="ARBA" id="ARBA00005559"/>
    </source>
</evidence>
<keyword evidence="8" id="KW-0547">Nucleotide-binding</keyword>
<evidence type="ECO:0000256" key="7">
    <source>
        <dbReference type="ARBA" id="ARBA00022598"/>
    </source>
</evidence>
<dbReference type="FunFam" id="3.40.50.300:FF:001123">
    <property type="entry name" value="C-1-tetrahydrofolate synthase, cytoplasmic isoform X2"/>
    <property type="match status" value="1"/>
</dbReference>
<dbReference type="HAMAP" id="MF_01543">
    <property type="entry name" value="FTHFS"/>
    <property type="match status" value="1"/>
</dbReference>
<dbReference type="InterPro" id="IPR000672">
    <property type="entry name" value="THF_DH/CycHdrlase"/>
</dbReference>
<dbReference type="Proteomes" id="UP000824219">
    <property type="component" value="Linkage Group LG25"/>
</dbReference>
<gene>
    <name evidence="12" type="ORF">KOW79_019870</name>
</gene>
<dbReference type="GO" id="GO:0035999">
    <property type="term" value="P:tetrahydrofolate interconversion"/>
    <property type="evidence" value="ECO:0007669"/>
    <property type="project" value="TreeGrafter"/>
</dbReference>
<evidence type="ECO:0000256" key="10">
    <source>
        <dbReference type="SAM" id="MobiDB-lite"/>
    </source>
</evidence>
<dbReference type="InterPro" id="IPR027417">
    <property type="entry name" value="P-loop_NTPase"/>
</dbReference>
<evidence type="ECO:0000313" key="13">
    <source>
        <dbReference type="Proteomes" id="UP000824219"/>
    </source>
</evidence>
<dbReference type="Gene3D" id="3.10.410.10">
    <property type="entry name" value="Formyltetrahydrofolate synthetase, domain 3"/>
    <property type="match status" value="1"/>
</dbReference>
<protein>
    <recommendedName>
        <fullName evidence="5">formate--tetrahydrofolate ligase</fullName>
        <ecNumber evidence="5">6.3.4.3</ecNumber>
    </recommendedName>
</protein>
<feature type="domain" description="Tetrahydrofolate dehydrogenase/cyclohydrolase catalytic" evidence="11">
    <location>
        <begin position="81"/>
        <end position="184"/>
    </location>
</feature>
<evidence type="ECO:0000256" key="6">
    <source>
        <dbReference type="ARBA" id="ARBA00022563"/>
    </source>
</evidence>
<dbReference type="FunFam" id="3.10.410.10:FF:000001">
    <property type="entry name" value="Putative formate--tetrahydrofolate ligase"/>
    <property type="match status" value="1"/>
</dbReference>
<dbReference type="AlphaFoldDB" id="A0A9D3N5I7"/>
<reference evidence="12 13" key="1">
    <citation type="submission" date="2021-06" db="EMBL/GenBank/DDBJ databases">
        <title>Chromosome-level genome assembly of the red-tail catfish (Hemibagrus wyckioides).</title>
        <authorList>
            <person name="Shao F."/>
        </authorList>
    </citation>
    <scope>NUCLEOTIDE SEQUENCE [LARGE SCALE GENOMIC DNA]</scope>
    <source>
        <strain evidence="12">EC202008001</strain>
        <tissue evidence="12">Blood</tissue>
    </source>
</reference>
<evidence type="ECO:0000256" key="9">
    <source>
        <dbReference type="ARBA" id="ARBA00022840"/>
    </source>
</evidence>